<evidence type="ECO:0000256" key="5">
    <source>
        <dbReference type="ARBA" id="ARBA00022833"/>
    </source>
</evidence>
<keyword evidence="4" id="KW-0378">Hydrolase</keyword>
<dbReference type="PANTHER" id="PTHR11705:SF143">
    <property type="entry name" value="SLL0236 PROTEIN"/>
    <property type="match status" value="1"/>
</dbReference>
<keyword evidence="3" id="KW-0645">Protease</keyword>
<organism evidence="9 10">
    <name type="scientific">Glarea lozoyensis (strain ATCC 74030 / MF5533)</name>
    <dbReference type="NCBI Taxonomy" id="1104152"/>
    <lineage>
        <taxon>Eukaryota</taxon>
        <taxon>Fungi</taxon>
        <taxon>Dikarya</taxon>
        <taxon>Ascomycota</taxon>
        <taxon>Pezizomycotina</taxon>
        <taxon>Leotiomycetes</taxon>
        <taxon>Helotiales</taxon>
        <taxon>Helotiaceae</taxon>
        <taxon>Glarea</taxon>
    </lineage>
</organism>
<dbReference type="SMART" id="SM00631">
    <property type="entry name" value="Zn_pept"/>
    <property type="match status" value="1"/>
</dbReference>
<evidence type="ECO:0000256" key="7">
    <source>
        <dbReference type="PROSITE-ProRule" id="PRU01379"/>
    </source>
</evidence>
<sequence length="443" mass="47107">MKTWIPAVVLQSKPASRHDEACLLPEEREGLPRVLKRQTSNGVPIATGDRFSGGTIAPRGLGTQTATLTNILNVNEINSGLKGLASVYGISTFATPYKTVNGATISGGKVGGNGTCNNAYRVYLNAGIHARERGGPDGLLYFIGDLLYANKNNVGLKYGSKSYTAAQVKTAYSTGIVFVPLSNPDGVAYDHSSNSCWRKNRNTASSTGSAASIGVDLNRNFDFVWDFTKKFASSVRSSVASTSPSSETYHGTAAFSEPETKSIKYVMDTFAKVRWFIDLHSYAGDVLYSWGSDENQSSSPTMNFLNSAYDSVRGILTDTPGSGNGYGEYTPAAENTANVAAAKRIGSAMSTAAGRTYAVIPAADLYPTSGASDDYSYSRHFADTSKNLIHGYTVEFGFGNSAASCPFYPTQAQHNSNIKEIGAGFMEMLLAGNDLGLGDKTVC</sequence>
<comment type="caution">
    <text evidence="9">The sequence shown here is derived from an EMBL/GenBank/DDBJ whole genome shotgun (WGS) entry which is preliminary data.</text>
</comment>
<proteinExistence type="inferred from homology"/>
<evidence type="ECO:0000313" key="9">
    <source>
        <dbReference type="EMBL" id="EHK99191.1"/>
    </source>
</evidence>
<dbReference type="GO" id="GO:0006508">
    <property type="term" value="P:proteolysis"/>
    <property type="evidence" value="ECO:0007669"/>
    <property type="project" value="UniProtKB-KW"/>
</dbReference>
<dbReference type="FunFam" id="3.40.630.10:FF:000155">
    <property type="entry name" value="Zn-dependent exopeptidase"/>
    <property type="match status" value="1"/>
</dbReference>
<feature type="domain" description="Peptidase M14" evidence="8">
    <location>
        <begin position="70"/>
        <end position="432"/>
    </location>
</feature>
<feature type="active site" description="Proton donor/acceptor" evidence="7">
    <location>
        <position position="395"/>
    </location>
</feature>
<dbReference type="InParanoid" id="H0EQR9"/>
<name>H0EQR9_GLAL7</name>
<keyword evidence="10" id="KW-1185">Reference proteome</keyword>
<reference evidence="9 10" key="1">
    <citation type="journal article" date="2012" name="Eukaryot. Cell">
        <title>Genome sequence of the fungus Glarea lozoyensis: the first genome sequence of a species from the Helotiaceae family.</title>
        <authorList>
            <person name="Youssar L."/>
            <person name="Gruening B.A."/>
            <person name="Erxleben A."/>
            <person name="Guenther S."/>
            <person name="Huettel W."/>
        </authorList>
    </citation>
    <scope>NUCLEOTIDE SEQUENCE [LARGE SCALE GENOMIC DNA]</scope>
    <source>
        <strain evidence="10">ATCC 74030 / MF5533</strain>
    </source>
</reference>
<dbReference type="PROSITE" id="PS52035">
    <property type="entry name" value="PEPTIDASE_M14"/>
    <property type="match status" value="1"/>
</dbReference>
<dbReference type="PANTHER" id="PTHR11705">
    <property type="entry name" value="PROTEASE FAMILY M14 CARBOXYPEPTIDASE A,B"/>
    <property type="match status" value="1"/>
</dbReference>
<dbReference type="AlphaFoldDB" id="H0EQR9"/>
<evidence type="ECO:0000256" key="2">
    <source>
        <dbReference type="ARBA" id="ARBA00005988"/>
    </source>
</evidence>
<comment type="cofactor">
    <cofactor evidence="1">
        <name>Zn(2+)</name>
        <dbReference type="ChEBI" id="CHEBI:29105"/>
    </cofactor>
</comment>
<dbReference type="Pfam" id="PF00246">
    <property type="entry name" value="Peptidase_M14"/>
    <property type="match status" value="1"/>
</dbReference>
<protein>
    <submittedName>
        <fullName evidence="9">Putative Zinc carboxypeptidase A 1</fullName>
    </submittedName>
</protein>
<dbReference type="Proteomes" id="UP000005446">
    <property type="component" value="Unassembled WGS sequence"/>
</dbReference>
<dbReference type="Gene3D" id="3.40.630.10">
    <property type="entry name" value="Zn peptidases"/>
    <property type="match status" value="1"/>
</dbReference>
<dbReference type="HOGENOM" id="CLU_018931_0_0_1"/>
<evidence type="ECO:0000256" key="3">
    <source>
        <dbReference type="ARBA" id="ARBA00022670"/>
    </source>
</evidence>
<dbReference type="GO" id="GO:0004181">
    <property type="term" value="F:metallocarboxypeptidase activity"/>
    <property type="evidence" value="ECO:0007669"/>
    <property type="project" value="InterPro"/>
</dbReference>
<evidence type="ECO:0000256" key="1">
    <source>
        <dbReference type="ARBA" id="ARBA00001947"/>
    </source>
</evidence>
<evidence type="ECO:0000256" key="6">
    <source>
        <dbReference type="ARBA" id="ARBA00023049"/>
    </source>
</evidence>
<dbReference type="OrthoDB" id="3626597at2759"/>
<evidence type="ECO:0000256" key="4">
    <source>
        <dbReference type="ARBA" id="ARBA00022801"/>
    </source>
</evidence>
<dbReference type="EMBL" id="AGUE01000125">
    <property type="protein sequence ID" value="EHK99191.1"/>
    <property type="molecule type" value="Genomic_DNA"/>
</dbReference>
<keyword evidence="6" id="KW-0482">Metalloprotease</keyword>
<gene>
    <name evidence="9" type="ORF">M7I_5024</name>
</gene>
<dbReference type="SUPFAM" id="SSF53187">
    <property type="entry name" value="Zn-dependent exopeptidases"/>
    <property type="match status" value="1"/>
</dbReference>
<accession>H0EQR9</accession>
<comment type="similarity">
    <text evidence="2 7">Belongs to the peptidase M14 family.</text>
</comment>
<evidence type="ECO:0000313" key="10">
    <source>
        <dbReference type="Proteomes" id="UP000005446"/>
    </source>
</evidence>
<keyword evidence="9" id="KW-0121">Carboxypeptidase</keyword>
<keyword evidence="5" id="KW-0862">Zinc</keyword>
<evidence type="ECO:0000259" key="8">
    <source>
        <dbReference type="PROSITE" id="PS52035"/>
    </source>
</evidence>
<dbReference type="GO" id="GO:0008270">
    <property type="term" value="F:zinc ion binding"/>
    <property type="evidence" value="ECO:0007669"/>
    <property type="project" value="InterPro"/>
</dbReference>
<dbReference type="InterPro" id="IPR000834">
    <property type="entry name" value="Peptidase_M14"/>
</dbReference>